<keyword evidence="4" id="KW-0125">Carotenoid biosynthesis</keyword>
<gene>
    <name evidence="10" type="ORF">UFOPK1591_00122</name>
</gene>
<comment type="pathway">
    <text evidence="2">Carotenoid biosynthesis.</text>
</comment>
<sequence length="100" mass="10911">MNYVALNAIFLSIVAVLLIATVLVVKRRFPWRASVLTLGVVLVLTAIFDNVMIGVGLVAYDESLLSGLFIGIAPLEDFAYTLAIAAIVPCVWMLTERRSK</sequence>
<evidence type="ECO:0000256" key="7">
    <source>
        <dbReference type="ARBA" id="ARBA00023235"/>
    </source>
</evidence>
<evidence type="ECO:0000256" key="1">
    <source>
        <dbReference type="ARBA" id="ARBA00004141"/>
    </source>
</evidence>
<dbReference type="GO" id="GO:0016020">
    <property type="term" value="C:membrane"/>
    <property type="evidence" value="ECO:0007669"/>
    <property type="project" value="UniProtKB-SubCell"/>
</dbReference>
<keyword evidence="3 8" id="KW-0812">Transmembrane</keyword>
<evidence type="ECO:0000256" key="2">
    <source>
        <dbReference type="ARBA" id="ARBA00004829"/>
    </source>
</evidence>
<comment type="subcellular location">
    <subcellularLocation>
        <location evidence="1">Membrane</location>
        <topology evidence="1">Multi-pass membrane protein</topology>
    </subcellularLocation>
</comment>
<feature type="domain" description="Lycopene cyclase" evidence="9">
    <location>
        <begin position="3"/>
        <end position="88"/>
    </location>
</feature>
<keyword evidence="5 8" id="KW-1133">Transmembrane helix</keyword>
<dbReference type="GO" id="GO:0016120">
    <property type="term" value="P:carotene biosynthetic process"/>
    <property type="evidence" value="ECO:0007669"/>
    <property type="project" value="UniProtKB-ARBA"/>
</dbReference>
<dbReference type="AlphaFoldDB" id="A0A6J6CLD1"/>
<evidence type="ECO:0000256" key="4">
    <source>
        <dbReference type="ARBA" id="ARBA00022746"/>
    </source>
</evidence>
<evidence type="ECO:0000256" key="8">
    <source>
        <dbReference type="SAM" id="Phobius"/>
    </source>
</evidence>
<reference evidence="10" key="1">
    <citation type="submission" date="2020-05" db="EMBL/GenBank/DDBJ databases">
        <authorList>
            <person name="Chiriac C."/>
            <person name="Salcher M."/>
            <person name="Ghai R."/>
            <person name="Kavagutti S V."/>
        </authorList>
    </citation>
    <scope>NUCLEOTIDE SEQUENCE</scope>
</reference>
<proteinExistence type="predicted"/>
<keyword evidence="6 8" id="KW-0472">Membrane</keyword>
<evidence type="ECO:0000313" key="10">
    <source>
        <dbReference type="EMBL" id="CAB4552241.1"/>
    </source>
</evidence>
<evidence type="ECO:0000256" key="6">
    <source>
        <dbReference type="ARBA" id="ARBA00023136"/>
    </source>
</evidence>
<accession>A0A6J6CLD1</accession>
<protein>
    <submittedName>
        <fullName evidence="10">Unannotated protein</fullName>
    </submittedName>
</protein>
<dbReference type="EMBL" id="CAEZTD010000005">
    <property type="protein sequence ID" value="CAB4552241.1"/>
    <property type="molecule type" value="Genomic_DNA"/>
</dbReference>
<evidence type="ECO:0000256" key="5">
    <source>
        <dbReference type="ARBA" id="ARBA00022989"/>
    </source>
</evidence>
<feature type="transmembrane region" description="Helical" evidence="8">
    <location>
        <begin position="37"/>
        <end position="58"/>
    </location>
</feature>
<feature type="transmembrane region" description="Helical" evidence="8">
    <location>
        <begin position="6"/>
        <end position="25"/>
    </location>
</feature>
<feature type="transmembrane region" description="Helical" evidence="8">
    <location>
        <begin position="78"/>
        <end position="95"/>
    </location>
</feature>
<dbReference type="GO" id="GO:0045436">
    <property type="term" value="F:lycopene beta cyclase activity"/>
    <property type="evidence" value="ECO:0007669"/>
    <property type="project" value="UniProtKB-ARBA"/>
</dbReference>
<dbReference type="GO" id="GO:0016872">
    <property type="term" value="F:intramolecular lyase activity"/>
    <property type="evidence" value="ECO:0007669"/>
    <property type="project" value="InterPro"/>
</dbReference>
<dbReference type="Pfam" id="PF18916">
    <property type="entry name" value="Lycopene_cyc"/>
    <property type="match status" value="1"/>
</dbReference>
<dbReference type="GO" id="GO:0016117">
    <property type="term" value="P:carotenoid biosynthetic process"/>
    <property type="evidence" value="ECO:0007669"/>
    <property type="project" value="UniProtKB-KW"/>
</dbReference>
<dbReference type="InterPro" id="IPR017825">
    <property type="entry name" value="Lycopene_cyclase_dom"/>
</dbReference>
<dbReference type="NCBIfam" id="TIGR03462">
    <property type="entry name" value="CarR_dom_SF"/>
    <property type="match status" value="1"/>
</dbReference>
<evidence type="ECO:0000259" key="9">
    <source>
        <dbReference type="Pfam" id="PF18916"/>
    </source>
</evidence>
<evidence type="ECO:0000256" key="3">
    <source>
        <dbReference type="ARBA" id="ARBA00022692"/>
    </source>
</evidence>
<organism evidence="10">
    <name type="scientific">freshwater metagenome</name>
    <dbReference type="NCBI Taxonomy" id="449393"/>
    <lineage>
        <taxon>unclassified sequences</taxon>
        <taxon>metagenomes</taxon>
        <taxon>ecological metagenomes</taxon>
    </lineage>
</organism>
<name>A0A6J6CLD1_9ZZZZ</name>
<keyword evidence="7" id="KW-0413">Isomerase</keyword>